<dbReference type="EMBL" id="JBEFKJ010000024">
    <property type="protein sequence ID" value="KAL2039682.1"/>
    <property type="molecule type" value="Genomic_DNA"/>
</dbReference>
<proteinExistence type="predicted"/>
<gene>
    <name evidence="1" type="ORF">N7G274_007541</name>
</gene>
<evidence type="ECO:0000313" key="1">
    <source>
        <dbReference type="EMBL" id="KAL2039682.1"/>
    </source>
</evidence>
<keyword evidence="2" id="KW-1185">Reference proteome</keyword>
<name>A0ABR4A163_9LECA</name>
<organism evidence="1 2">
    <name type="scientific">Stereocaulon virgatum</name>
    <dbReference type="NCBI Taxonomy" id="373712"/>
    <lineage>
        <taxon>Eukaryota</taxon>
        <taxon>Fungi</taxon>
        <taxon>Dikarya</taxon>
        <taxon>Ascomycota</taxon>
        <taxon>Pezizomycotina</taxon>
        <taxon>Lecanoromycetes</taxon>
        <taxon>OSLEUM clade</taxon>
        <taxon>Lecanoromycetidae</taxon>
        <taxon>Lecanorales</taxon>
        <taxon>Lecanorineae</taxon>
        <taxon>Stereocaulaceae</taxon>
        <taxon>Stereocaulon</taxon>
    </lineage>
</organism>
<dbReference type="Proteomes" id="UP001590950">
    <property type="component" value="Unassembled WGS sequence"/>
</dbReference>
<accession>A0ABR4A163</accession>
<protein>
    <submittedName>
        <fullName evidence="1">Uncharacterized protein</fullName>
    </submittedName>
</protein>
<sequence length="105" mass="11315">MSGSHNVTSYEPSIVTQAFQQPITADGSEFEVRTESKGQFGTCLLPVAILWIRKHTARDPPSARYEAADLGCGIASGRCMVGVANWRHSVTPLGPNAMPRMRGLA</sequence>
<reference evidence="1 2" key="1">
    <citation type="submission" date="2024-09" db="EMBL/GenBank/DDBJ databases">
        <title>Rethinking Asexuality: The Enigmatic Case of Functional Sexual Genes in Lepraria (Stereocaulaceae).</title>
        <authorList>
            <person name="Doellman M."/>
            <person name="Sun Y."/>
            <person name="Barcenas-Pena A."/>
            <person name="Lumbsch H.T."/>
            <person name="Grewe F."/>
        </authorList>
    </citation>
    <scope>NUCLEOTIDE SEQUENCE [LARGE SCALE GENOMIC DNA]</scope>
    <source>
        <strain evidence="1 2">Mercado 3170</strain>
    </source>
</reference>
<comment type="caution">
    <text evidence="1">The sequence shown here is derived from an EMBL/GenBank/DDBJ whole genome shotgun (WGS) entry which is preliminary data.</text>
</comment>
<evidence type="ECO:0000313" key="2">
    <source>
        <dbReference type="Proteomes" id="UP001590950"/>
    </source>
</evidence>